<evidence type="ECO:0000313" key="3">
    <source>
        <dbReference type="Proteomes" id="UP000054342"/>
    </source>
</evidence>
<feature type="region of interest" description="Disordered" evidence="1">
    <location>
        <begin position="85"/>
        <end position="128"/>
    </location>
</feature>
<dbReference type="Proteomes" id="UP000054342">
    <property type="component" value="Unassembled WGS sequence"/>
</dbReference>
<gene>
    <name evidence="2" type="ORF">PV05_05595</name>
</gene>
<keyword evidence="3" id="KW-1185">Reference proteome</keyword>
<dbReference type="PANTHER" id="PTHR38111:SF2">
    <property type="entry name" value="FINGER DOMAIN PROTEIN, PUTATIVE (AFU_ORTHOLOGUE AFUA_1G01560)-RELATED"/>
    <property type="match status" value="1"/>
</dbReference>
<dbReference type="AlphaFoldDB" id="A0A0D2ENI7"/>
<evidence type="ECO:0000313" key="2">
    <source>
        <dbReference type="EMBL" id="KIW56988.1"/>
    </source>
</evidence>
<dbReference type="STRING" id="348802.A0A0D2ENI7"/>
<dbReference type="RefSeq" id="XP_013317572.1">
    <property type="nucleotide sequence ID" value="XM_013462118.1"/>
</dbReference>
<name>A0A0D2ENI7_9EURO</name>
<sequence length="491" mass="54306">MRDGICLSYLRNTLFEVDPRDRLPPWVGFRAADDDAGWRLPLSLQCLQALAKAYLGQVQGAPAVSREGSRLYVASLARLNRELRSLRAPPPPPPPPPPSDQEPAVRRSKNRTKSESESESQSPSTCETGDDDNVLAILILGAYEMFVLSSSTGWIDHALGLGSVLEMRGPHAFVASANNSLAHTLLESSRFLIILASLAVSKRTFLSRDEWKTIPWWWWSSSNGKSPDGPQASKSAADLLLDIFADLPGLMEQRERERERARKRKQGRGHERRCDEAEDLYDLRTKASKVLNDLLAWRRVWDSSPEGQITTKDSAAVLSSRRAASPSQFFDSTVLSFTSTHAATYTCLYDAALILAIELFLTSTTPGVSQAFPPPPTPPSSSSSSSRLFEEKEEDDDARMRSLSRTAAVEICRSIPFQLSRTSSLTGQFLVLYPLRMAWKALGGMRAGGTTTTTEARWVQDLLDEFGKDPRNQWGVLRQTITHGITSPSPA</sequence>
<dbReference type="PANTHER" id="PTHR38111">
    <property type="entry name" value="ZN(2)-C6 FUNGAL-TYPE DOMAIN-CONTAINING PROTEIN-RELATED"/>
    <property type="match status" value="1"/>
</dbReference>
<evidence type="ECO:0008006" key="4">
    <source>
        <dbReference type="Google" id="ProtNLM"/>
    </source>
</evidence>
<feature type="compositionally biased region" description="Pro residues" evidence="1">
    <location>
        <begin position="88"/>
        <end position="100"/>
    </location>
</feature>
<reference evidence="2 3" key="1">
    <citation type="submission" date="2015-01" db="EMBL/GenBank/DDBJ databases">
        <title>The Genome Sequence of Exophiala xenobiotica CBS118157.</title>
        <authorList>
            <consortium name="The Broad Institute Genomics Platform"/>
            <person name="Cuomo C."/>
            <person name="de Hoog S."/>
            <person name="Gorbushina A."/>
            <person name="Stielow B."/>
            <person name="Teixiera M."/>
            <person name="Abouelleil A."/>
            <person name="Chapman S.B."/>
            <person name="Priest M."/>
            <person name="Young S.K."/>
            <person name="Wortman J."/>
            <person name="Nusbaum C."/>
            <person name="Birren B."/>
        </authorList>
    </citation>
    <scope>NUCLEOTIDE SEQUENCE [LARGE SCALE GENOMIC DNA]</scope>
    <source>
        <strain evidence="2 3">CBS 118157</strain>
    </source>
</reference>
<dbReference type="EMBL" id="KN847319">
    <property type="protein sequence ID" value="KIW56988.1"/>
    <property type="molecule type" value="Genomic_DNA"/>
</dbReference>
<dbReference type="OrthoDB" id="3525185at2759"/>
<proteinExistence type="predicted"/>
<dbReference type="GeneID" id="25327503"/>
<evidence type="ECO:0000256" key="1">
    <source>
        <dbReference type="SAM" id="MobiDB-lite"/>
    </source>
</evidence>
<protein>
    <recommendedName>
        <fullName evidence="4">Transcription factor domain-containing protein</fullName>
    </recommendedName>
</protein>
<dbReference type="InterPro" id="IPR053178">
    <property type="entry name" value="Osmoadaptation_assoc"/>
</dbReference>
<dbReference type="SUPFAM" id="SSF101447">
    <property type="entry name" value="Formin homology 2 domain (FH2 domain)"/>
    <property type="match status" value="1"/>
</dbReference>
<dbReference type="Pfam" id="PF11951">
    <property type="entry name" value="Fungal_trans_2"/>
    <property type="match status" value="1"/>
</dbReference>
<dbReference type="HOGENOM" id="CLU_021599_5_2_1"/>
<dbReference type="InterPro" id="IPR021858">
    <property type="entry name" value="Fun_TF"/>
</dbReference>
<organism evidence="2 3">
    <name type="scientific">Exophiala xenobiotica</name>
    <dbReference type="NCBI Taxonomy" id="348802"/>
    <lineage>
        <taxon>Eukaryota</taxon>
        <taxon>Fungi</taxon>
        <taxon>Dikarya</taxon>
        <taxon>Ascomycota</taxon>
        <taxon>Pezizomycotina</taxon>
        <taxon>Eurotiomycetes</taxon>
        <taxon>Chaetothyriomycetidae</taxon>
        <taxon>Chaetothyriales</taxon>
        <taxon>Herpotrichiellaceae</taxon>
        <taxon>Exophiala</taxon>
    </lineage>
</organism>
<feature type="region of interest" description="Disordered" evidence="1">
    <location>
        <begin position="368"/>
        <end position="401"/>
    </location>
</feature>
<accession>A0A0D2ENI7</accession>